<name>A0AAU9ENP0_9BACT</name>
<organism evidence="2 3">
    <name type="scientific">Desulfoferula mesophila</name>
    <dbReference type="NCBI Taxonomy" id="3058419"/>
    <lineage>
        <taxon>Bacteria</taxon>
        <taxon>Pseudomonadati</taxon>
        <taxon>Thermodesulfobacteriota</taxon>
        <taxon>Desulfarculia</taxon>
        <taxon>Desulfarculales</taxon>
        <taxon>Desulfarculaceae</taxon>
        <taxon>Desulfoferula</taxon>
    </lineage>
</organism>
<accession>A0AAU9ENP0</accession>
<keyword evidence="1" id="KW-0472">Membrane</keyword>
<keyword evidence="3" id="KW-1185">Reference proteome</keyword>
<dbReference type="AlphaFoldDB" id="A0AAU9ENP0"/>
<gene>
    <name evidence="2" type="ORF">FAK_32100</name>
</gene>
<protein>
    <submittedName>
        <fullName evidence="2">Uncharacterized protein</fullName>
    </submittedName>
</protein>
<dbReference type="KEGG" id="dmp:FAK_32100"/>
<evidence type="ECO:0000256" key="1">
    <source>
        <dbReference type="SAM" id="Phobius"/>
    </source>
</evidence>
<dbReference type="EMBL" id="AP028679">
    <property type="protein sequence ID" value="BEQ16144.1"/>
    <property type="molecule type" value="Genomic_DNA"/>
</dbReference>
<dbReference type="Proteomes" id="UP001366166">
    <property type="component" value="Chromosome"/>
</dbReference>
<feature type="transmembrane region" description="Helical" evidence="1">
    <location>
        <begin position="32"/>
        <end position="54"/>
    </location>
</feature>
<proteinExistence type="predicted"/>
<reference evidence="3" key="1">
    <citation type="journal article" date="2023" name="Arch. Microbiol.">
        <title>Desulfoferula mesophilus gen. nov. sp. nov., a mesophilic sulfate-reducing bacterium isolated from a brackish lake sediment.</title>
        <authorList>
            <person name="Watanabe T."/>
            <person name="Yabe T."/>
            <person name="Tsuji J.M."/>
            <person name="Fukui M."/>
        </authorList>
    </citation>
    <scope>NUCLEOTIDE SEQUENCE [LARGE SCALE GENOMIC DNA]</scope>
    <source>
        <strain evidence="3">12FAK</strain>
    </source>
</reference>
<dbReference type="RefSeq" id="WP_338601563.1">
    <property type="nucleotide sequence ID" value="NZ_AP028679.1"/>
</dbReference>
<evidence type="ECO:0000313" key="2">
    <source>
        <dbReference type="EMBL" id="BEQ16144.1"/>
    </source>
</evidence>
<sequence>MRQNLDIYFGLAACLVGIATAVASFLPLGGNWIHWELWGGPGLWALCVVAMYSVSKRKLKTLWWVWLSFPLAFLWMVTLFYAALPLP</sequence>
<keyword evidence="1" id="KW-1133">Transmembrane helix</keyword>
<evidence type="ECO:0000313" key="3">
    <source>
        <dbReference type="Proteomes" id="UP001366166"/>
    </source>
</evidence>
<feature type="transmembrane region" description="Helical" evidence="1">
    <location>
        <begin position="7"/>
        <end position="26"/>
    </location>
</feature>
<keyword evidence="1" id="KW-0812">Transmembrane</keyword>
<feature type="transmembrane region" description="Helical" evidence="1">
    <location>
        <begin position="61"/>
        <end position="84"/>
    </location>
</feature>